<comment type="caution">
    <text evidence="4">The sequence shown here is derived from an EMBL/GenBank/DDBJ whole genome shotgun (WGS) entry which is preliminary data.</text>
</comment>
<name>A0AA40CR18_9PEZI</name>
<dbReference type="EMBL" id="JAULSV010000004">
    <property type="protein sequence ID" value="KAK0646328.1"/>
    <property type="molecule type" value="Genomic_DNA"/>
</dbReference>
<evidence type="ECO:0000259" key="3">
    <source>
        <dbReference type="PROSITE" id="PS51294"/>
    </source>
</evidence>
<dbReference type="SMART" id="SM00717">
    <property type="entry name" value="SANT"/>
    <property type="match status" value="3"/>
</dbReference>
<dbReference type="PANTHER" id="PTHR45614">
    <property type="entry name" value="MYB PROTEIN-RELATED"/>
    <property type="match status" value="1"/>
</dbReference>
<sequence length="180" mass="21282">MRPYTSRRGSSWSKMEDDILRALALHSDIPWSEIARRLPGRSHAACKRRYKTIMRSESSQLTEEDNLFLMALRNYYSLSWTEIANSMPGTPRKSAWYKRRFRFLEDQSSEASWMPKEDTLLLTHHKTLPWCRIAEELPGRTPFSCQRRWIKLLFRPMLYWALPTFLIISSSTRFLGVGDC</sequence>
<feature type="transmembrane region" description="Helical" evidence="1">
    <location>
        <begin position="157"/>
        <end position="176"/>
    </location>
</feature>
<accession>A0AA40CR18</accession>
<keyword evidence="5" id="KW-1185">Reference proteome</keyword>
<dbReference type="PROSITE" id="PS50090">
    <property type="entry name" value="MYB_LIKE"/>
    <property type="match status" value="2"/>
</dbReference>
<gene>
    <name evidence="4" type="ORF">B0T16DRAFT_413193</name>
</gene>
<dbReference type="InterPro" id="IPR001005">
    <property type="entry name" value="SANT/Myb"/>
</dbReference>
<evidence type="ECO:0000256" key="1">
    <source>
        <dbReference type="SAM" id="Phobius"/>
    </source>
</evidence>
<dbReference type="SUPFAM" id="SSF46689">
    <property type="entry name" value="Homeodomain-like"/>
    <property type="match status" value="2"/>
</dbReference>
<dbReference type="Pfam" id="PF00249">
    <property type="entry name" value="Myb_DNA-binding"/>
    <property type="match status" value="2"/>
</dbReference>
<feature type="domain" description="Myb-like" evidence="2">
    <location>
        <begin position="4"/>
        <end position="54"/>
    </location>
</feature>
<organism evidence="4 5">
    <name type="scientific">Cercophora newfieldiana</name>
    <dbReference type="NCBI Taxonomy" id="92897"/>
    <lineage>
        <taxon>Eukaryota</taxon>
        <taxon>Fungi</taxon>
        <taxon>Dikarya</taxon>
        <taxon>Ascomycota</taxon>
        <taxon>Pezizomycotina</taxon>
        <taxon>Sordariomycetes</taxon>
        <taxon>Sordariomycetidae</taxon>
        <taxon>Sordariales</taxon>
        <taxon>Lasiosphaeriaceae</taxon>
        <taxon>Cercophora</taxon>
    </lineage>
</organism>
<dbReference type="Gene3D" id="1.10.10.60">
    <property type="entry name" value="Homeodomain-like"/>
    <property type="match status" value="2"/>
</dbReference>
<dbReference type="InterPro" id="IPR017930">
    <property type="entry name" value="Myb_dom"/>
</dbReference>
<keyword evidence="1" id="KW-0472">Membrane</keyword>
<dbReference type="PROSITE" id="PS51294">
    <property type="entry name" value="HTH_MYB"/>
    <property type="match status" value="1"/>
</dbReference>
<evidence type="ECO:0000259" key="2">
    <source>
        <dbReference type="PROSITE" id="PS50090"/>
    </source>
</evidence>
<evidence type="ECO:0000313" key="4">
    <source>
        <dbReference type="EMBL" id="KAK0646328.1"/>
    </source>
</evidence>
<reference evidence="4" key="1">
    <citation type="submission" date="2023-06" db="EMBL/GenBank/DDBJ databases">
        <title>Genome-scale phylogeny and comparative genomics of the fungal order Sordariales.</title>
        <authorList>
            <consortium name="Lawrence Berkeley National Laboratory"/>
            <person name="Hensen N."/>
            <person name="Bonometti L."/>
            <person name="Westerberg I."/>
            <person name="Brannstrom I.O."/>
            <person name="Guillou S."/>
            <person name="Cros-Aarteil S."/>
            <person name="Calhoun S."/>
            <person name="Haridas S."/>
            <person name="Kuo A."/>
            <person name="Mondo S."/>
            <person name="Pangilinan J."/>
            <person name="Riley R."/>
            <person name="Labutti K."/>
            <person name="Andreopoulos B."/>
            <person name="Lipzen A."/>
            <person name="Chen C."/>
            <person name="Yanf M."/>
            <person name="Daum C."/>
            <person name="Ng V."/>
            <person name="Clum A."/>
            <person name="Steindorff A."/>
            <person name="Ohm R."/>
            <person name="Martin F."/>
            <person name="Silar P."/>
            <person name="Natvig D."/>
            <person name="Lalanne C."/>
            <person name="Gautier V."/>
            <person name="Ament-Velasquez S.L."/>
            <person name="Kruys A."/>
            <person name="Hutchinson M.I."/>
            <person name="Powell A.J."/>
            <person name="Barry K."/>
            <person name="Miller A.N."/>
            <person name="Grigoriev I.V."/>
            <person name="Debuchy R."/>
            <person name="Gladieux P."/>
            <person name="Thoren M.H."/>
            <person name="Johannesson H."/>
        </authorList>
    </citation>
    <scope>NUCLEOTIDE SEQUENCE</scope>
    <source>
        <strain evidence="4">SMH2532-1</strain>
    </source>
</reference>
<keyword evidence="1" id="KW-1133">Transmembrane helix</keyword>
<dbReference type="Proteomes" id="UP001174936">
    <property type="component" value="Unassembled WGS sequence"/>
</dbReference>
<feature type="domain" description="HTH myb-type" evidence="3">
    <location>
        <begin position="6"/>
        <end position="58"/>
    </location>
</feature>
<proteinExistence type="predicted"/>
<dbReference type="AlphaFoldDB" id="A0AA40CR18"/>
<evidence type="ECO:0000313" key="5">
    <source>
        <dbReference type="Proteomes" id="UP001174936"/>
    </source>
</evidence>
<dbReference type="CDD" id="cd00167">
    <property type="entry name" value="SANT"/>
    <property type="match status" value="2"/>
</dbReference>
<keyword evidence="1" id="KW-0812">Transmembrane</keyword>
<protein>
    <submittedName>
        <fullName evidence="4">Uncharacterized protein</fullName>
    </submittedName>
</protein>
<feature type="domain" description="Myb-like" evidence="2">
    <location>
        <begin position="105"/>
        <end position="153"/>
    </location>
</feature>
<dbReference type="InterPro" id="IPR009057">
    <property type="entry name" value="Homeodomain-like_sf"/>
</dbReference>
<dbReference type="InterPro" id="IPR050560">
    <property type="entry name" value="MYB_TF"/>
</dbReference>